<sequence>MTTDNEIKGTFDAPGTTIWATIRADQLVPGDNMALITEWGRMVVEEAYLVTRRNRVLVIGELTDHHAAGQRDYVSVKADDQVGIFYTITEGNGWSREAPGEWTYSDAWGVLALVTGGTTGTSWEYRVVDPDHPGGNPLATGLHARLPEAQRAVMSALEQLKANRQDRS</sequence>
<dbReference type="KEGG" id="vg:63743104"/>
<accession>A0A482JC23</accession>
<evidence type="ECO:0000313" key="1">
    <source>
        <dbReference type="EMBL" id="QBP29769.1"/>
    </source>
</evidence>
<evidence type="ECO:0000313" key="2">
    <source>
        <dbReference type="Proteomes" id="UP000294565"/>
    </source>
</evidence>
<gene>
    <name evidence="1" type="primary">114</name>
    <name evidence="1" type="ORF">SEA_TYPHA_114</name>
</gene>
<dbReference type="GeneID" id="63743104"/>
<organism evidence="1 2">
    <name type="scientific">Mycobacterium phage Typha</name>
    <dbReference type="NCBI Taxonomy" id="2517971"/>
    <lineage>
        <taxon>Viruses</taxon>
        <taxon>Duplodnaviria</taxon>
        <taxon>Heunggongvirae</taxon>
        <taxon>Uroviricota</taxon>
        <taxon>Caudoviricetes</taxon>
        <taxon>Typhavirus</taxon>
        <taxon>Typhavirus typha</taxon>
    </lineage>
</organism>
<reference evidence="1 2" key="1">
    <citation type="submission" date="2019-02" db="EMBL/GenBank/DDBJ databases">
        <authorList>
            <person name="Kanzanas C."/>
            <person name="Smith M.A."/>
            <person name="Zack K.M."/>
            <person name="Garlena R.A."/>
            <person name="Russell D.A."/>
            <person name="Pope W.H."/>
            <person name="Jacobs-Sera D."/>
            <person name="Hatfull G.F."/>
        </authorList>
    </citation>
    <scope>NUCLEOTIDE SEQUENCE [LARGE SCALE GENOMIC DNA]</scope>
</reference>
<name>A0A482JC23_9CAUD</name>
<proteinExistence type="predicted"/>
<protein>
    <submittedName>
        <fullName evidence="1">Uncharacterized protein</fullName>
    </submittedName>
</protein>
<dbReference type="Proteomes" id="UP000294565">
    <property type="component" value="Segment"/>
</dbReference>
<keyword evidence="2" id="KW-1185">Reference proteome</keyword>
<dbReference type="EMBL" id="MK494099">
    <property type="protein sequence ID" value="QBP29769.1"/>
    <property type="molecule type" value="Genomic_DNA"/>
</dbReference>
<dbReference type="RefSeq" id="YP_010049781.1">
    <property type="nucleotide sequence ID" value="NC_054393.1"/>
</dbReference>